<feature type="non-terminal residue" evidence="5">
    <location>
        <position position="1"/>
    </location>
</feature>
<evidence type="ECO:0000313" key="5">
    <source>
        <dbReference type="EMBL" id="KAF1984696.1"/>
    </source>
</evidence>
<dbReference type="InterPro" id="IPR001129">
    <property type="entry name" value="Membr-assoc_MAPEG"/>
</dbReference>
<evidence type="ECO:0000256" key="3">
    <source>
        <dbReference type="ARBA" id="ARBA00022989"/>
    </source>
</evidence>
<dbReference type="PANTHER" id="PTHR35371">
    <property type="entry name" value="INNER MEMBRANE PROTEIN"/>
    <property type="match status" value="1"/>
</dbReference>
<organism evidence="5 6">
    <name type="scientific">Aulographum hederae CBS 113979</name>
    <dbReference type="NCBI Taxonomy" id="1176131"/>
    <lineage>
        <taxon>Eukaryota</taxon>
        <taxon>Fungi</taxon>
        <taxon>Dikarya</taxon>
        <taxon>Ascomycota</taxon>
        <taxon>Pezizomycotina</taxon>
        <taxon>Dothideomycetes</taxon>
        <taxon>Pleosporomycetidae</taxon>
        <taxon>Aulographales</taxon>
        <taxon>Aulographaceae</taxon>
    </lineage>
</organism>
<reference evidence="5" key="1">
    <citation type="journal article" date="2020" name="Stud. Mycol.">
        <title>101 Dothideomycetes genomes: a test case for predicting lifestyles and emergence of pathogens.</title>
        <authorList>
            <person name="Haridas S."/>
            <person name="Albert R."/>
            <person name="Binder M."/>
            <person name="Bloem J."/>
            <person name="Labutti K."/>
            <person name="Salamov A."/>
            <person name="Andreopoulos B."/>
            <person name="Baker S."/>
            <person name="Barry K."/>
            <person name="Bills G."/>
            <person name="Bluhm B."/>
            <person name="Cannon C."/>
            <person name="Castanera R."/>
            <person name="Culley D."/>
            <person name="Daum C."/>
            <person name="Ezra D."/>
            <person name="Gonzalez J."/>
            <person name="Henrissat B."/>
            <person name="Kuo A."/>
            <person name="Liang C."/>
            <person name="Lipzen A."/>
            <person name="Lutzoni F."/>
            <person name="Magnuson J."/>
            <person name="Mondo S."/>
            <person name="Nolan M."/>
            <person name="Ohm R."/>
            <person name="Pangilinan J."/>
            <person name="Park H.-J."/>
            <person name="Ramirez L."/>
            <person name="Alfaro M."/>
            <person name="Sun H."/>
            <person name="Tritt A."/>
            <person name="Yoshinaga Y."/>
            <person name="Zwiers L.-H."/>
            <person name="Turgeon B."/>
            <person name="Goodwin S."/>
            <person name="Spatafora J."/>
            <person name="Crous P."/>
            <person name="Grigoriev I."/>
        </authorList>
    </citation>
    <scope>NUCLEOTIDE SEQUENCE</scope>
    <source>
        <strain evidence="5">CBS 113979</strain>
    </source>
</reference>
<gene>
    <name evidence="5" type="ORF">K402DRAFT_308158</name>
</gene>
<evidence type="ECO:0000256" key="2">
    <source>
        <dbReference type="ARBA" id="ARBA00022692"/>
    </source>
</evidence>
<feature type="non-terminal residue" evidence="5">
    <location>
        <position position="149"/>
    </location>
</feature>
<keyword evidence="6" id="KW-1185">Reference proteome</keyword>
<keyword evidence="4" id="KW-0472">Membrane</keyword>
<evidence type="ECO:0008006" key="7">
    <source>
        <dbReference type="Google" id="ProtNLM"/>
    </source>
</evidence>
<dbReference type="Pfam" id="PF01124">
    <property type="entry name" value="MAPEG"/>
    <property type="match status" value="1"/>
</dbReference>
<proteinExistence type="predicted"/>
<dbReference type="PANTHER" id="PTHR35371:SF1">
    <property type="entry name" value="BLR7753 PROTEIN"/>
    <property type="match status" value="1"/>
</dbReference>
<comment type="subcellular location">
    <subcellularLocation>
        <location evidence="1">Membrane</location>
    </subcellularLocation>
</comment>
<dbReference type="EMBL" id="ML977166">
    <property type="protein sequence ID" value="KAF1984696.1"/>
    <property type="molecule type" value="Genomic_DNA"/>
</dbReference>
<name>A0A6G1GUQ4_9PEZI</name>
<dbReference type="InterPro" id="IPR023352">
    <property type="entry name" value="MAPEG-like_dom_sf"/>
</dbReference>
<dbReference type="Gene3D" id="1.20.120.550">
    <property type="entry name" value="Membrane associated eicosanoid/glutathione metabolism-like domain"/>
    <property type="match status" value="1"/>
</dbReference>
<sequence>NLSVLAIPAYYLLTLFPHAYAISLTSPSLLRTDNRNPRSTTHKTSLREKLPPARFATYERSEAAHSNGLENLPLFASAVILGNVARLPQKGWDGLEAFAGAYLVVRAAYFVAYVRTEENRYTLVRSALWAASVALCVRVFVKAGRVLGG</sequence>
<keyword evidence="3" id="KW-1133">Transmembrane helix</keyword>
<dbReference type="GO" id="GO:0016020">
    <property type="term" value="C:membrane"/>
    <property type="evidence" value="ECO:0007669"/>
    <property type="project" value="UniProtKB-SubCell"/>
</dbReference>
<dbReference type="Proteomes" id="UP000800041">
    <property type="component" value="Unassembled WGS sequence"/>
</dbReference>
<evidence type="ECO:0000313" key="6">
    <source>
        <dbReference type="Proteomes" id="UP000800041"/>
    </source>
</evidence>
<keyword evidence="2" id="KW-0812">Transmembrane</keyword>
<accession>A0A6G1GUQ4</accession>
<dbReference type="SUPFAM" id="SSF161084">
    <property type="entry name" value="MAPEG domain-like"/>
    <property type="match status" value="1"/>
</dbReference>
<dbReference type="AlphaFoldDB" id="A0A6G1GUQ4"/>
<evidence type="ECO:0000256" key="1">
    <source>
        <dbReference type="ARBA" id="ARBA00004370"/>
    </source>
</evidence>
<dbReference type="OrthoDB" id="2122304at2759"/>
<protein>
    <recommendedName>
        <fullName evidence="7">Membrane-associated proteins in eicosanoid and glutathione metabolism</fullName>
    </recommendedName>
</protein>
<evidence type="ECO:0000256" key="4">
    <source>
        <dbReference type="ARBA" id="ARBA00023136"/>
    </source>
</evidence>